<feature type="transmembrane region" description="Helical" evidence="7">
    <location>
        <begin position="229"/>
        <end position="251"/>
    </location>
</feature>
<accession>A0ABS6DAU1</accession>
<reference evidence="9 10" key="1">
    <citation type="submission" date="2021-06" db="EMBL/GenBank/DDBJ databases">
        <title>Faecalicatena sp. nov. isolated from porcine feces.</title>
        <authorList>
            <person name="Oh B.S."/>
            <person name="Lee J.H."/>
        </authorList>
    </citation>
    <scope>NUCLEOTIDE SEQUENCE [LARGE SCALE GENOMIC DNA]</scope>
    <source>
        <strain evidence="9 10">AGMB00832</strain>
    </source>
</reference>
<dbReference type="Pfam" id="PF00528">
    <property type="entry name" value="BPD_transp_1"/>
    <property type="match status" value="1"/>
</dbReference>
<name>A0ABS6DAU1_9FIRM</name>
<dbReference type="PANTHER" id="PTHR30151">
    <property type="entry name" value="ALKANE SULFONATE ABC TRANSPORTER-RELATED, MEMBRANE SUBUNIT"/>
    <property type="match status" value="1"/>
</dbReference>
<feature type="transmembrane region" description="Helical" evidence="7">
    <location>
        <begin position="12"/>
        <end position="35"/>
    </location>
</feature>
<evidence type="ECO:0000256" key="1">
    <source>
        <dbReference type="ARBA" id="ARBA00004651"/>
    </source>
</evidence>
<comment type="subcellular location">
    <subcellularLocation>
        <location evidence="1 7">Cell membrane</location>
        <topology evidence="1 7">Multi-pass membrane protein</topology>
    </subcellularLocation>
</comment>
<evidence type="ECO:0000259" key="8">
    <source>
        <dbReference type="PROSITE" id="PS50928"/>
    </source>
</evidence>
<evidence type="ECO:0000256" key="5">
    <source>
        <dbReference type="ARBA" id="ARBA00022989"/>
    </source>
</evidence>
<protein>
    <submittedName>
        <fullName evidence="9">ABC transporter permease</fullName>
    </submittedName>
</protein>
<dbReference type="InterPro" id="IPR000515">
    <property type="entry name" value="MetI-like"/>
</dbReference>
<evidence type="ECO:0000256" key="4">
    <source>
        <dbReference type="ARBA" id="ARBA00022692"/>
    </source>
</evidence>
<comment type="similarity">
    <text evidence="7">Belongs to the binding-protein-dependent transport system permease family.</text>
</comment>
<evidence type="ECO:0000256" key="6">
    <source>
        <dbReference type="ARBA" id="ARBA00023136"/>
    </source>
</evidence>
<evidence type="ECO:0000313" key="9">
    <source>
        <dbReference type="EMBL" id="MBU3878730.1"/>
    </source>
</evidence>
<dbReference type="PROSITE" id="PS50928">
    <property type="entry name" value="ABC_TM1"/>
    <property type="match status" value="1"/>
</dbReference>
<keyword evidence="10" id="KW-1185">Reference proteome</keyword>
<keyword evidence="3" id="KW-1003">Cell membrane</keyword>
<organism evidence="9 10">
    <name type="scientific">Faecalicatena faecalis</name>
    <dbReference type="NCBI Taxonomy" id="2726362"/>
    <lineage>
        <taxon>Bacteria</taxon>
        <taxon>Bacillati</taxon>
        <taxon>Bacillota</taxon>
        <taxon>Clostridia</taxon>
        <taxon>Lachnospirales</taxon>
        <taxon>Lachnospiraceae</taxon>
        <taxon>Faecalicatena</taxon>
    </lineage>
</organism>
<evidence type="ECO:0000256" key="2">
    <source>
        <dbReference type="ARBA" id="ARBA00022448"/>
    </source>
</evidence>
<dbReference type="Proteomes" id="UP000723714">
    <property type="component" value="Unassembled WGS sequence"/>
</dbReference>
<gene>
    <name evidence="9" type="ORF">HGO97_023315</name>
</gene>
<proteinExistence type="inferred from homology"/>
<feature type="transmembrane region" description="Helical" evidence="7">
    <location>
        <begin position="76"/>
        <end position="96"/>
    </location>
</feature>
<dbReference type="CDD" id="cd06261">
    <property type="entry name" value="TM_PBP2"/>
    <property type="match status" value="1"/>
</dbReference>
<feature type="domain" description="ABC transmembrane type-1" evidence="8">
    <location>
        <begin position="68"/>
        <end position="248"/>
    </location>
</feature>
<evidence type="ECO:0000256" key="7">
    <source>
        <dbReference type="RuleBase" id="RU363032"/>
    </source>
</evidence>
<dbReference type="RefSeq" id="WP_216245639.1">
    <property type="nucleotide sequence ID" value="NZ_JABACJ020000045.1"/>
</dbReference>
<feature type="transmembrane region" description="Helical" evidence="7">
    <location>
        <begin position="117"/>
        <end position="147"/>
    </location>
</feature>
<keyword evidence="4 7" id="KW-0812">Transmembrane</keyword>
<evidence type="ECO:0000313" key="10">
    <source>
        <dbReference type="Proteomes" id="UP000723714"/>
    </source>
</evidence>
<dbReference type="PANTHER" id="PTHR30151:SF0">
    <property type="entry name" value="ABC TRANSPORTER PERMEASE PROTEIN MJ0413-RELATED"/>
    <property type="match status" value="1"/>
</dbReference>
<comment type="caution">
    <text evidence="9">The sequence shown here is derived from an EMBL/GenBank/DDBJ whole genome shotgun (WGS) entry which is preliminary data.</text>
</comment>
<dbReference type="EMBL" id="JABACJ020000045">
    <property type="protein sequence ID" value="MBU3878730.1"/>
    <property type="molecule type" value="Genomic_DNA"/>
</dbReference>
<keyword evidence="6 7" id="KW-0472">Membrane</keyword>
<evidence type="ECO:0000256" key="3">
    <source>
        <dbReference type="ARBA" id="ARBA00022475"/>
    </source>
</evidence>
<sequence>MKEKREKQKYRIISVISLAAFILIWELLTDVLHLLPEKKLPSPATIIETFLYKLTNTNPDGSVLGIHILTSLKESILGFCIGVGLGVPLGICMAWFEKFDMFFKPLFDLIKPIPPVGWVPVMLMAFGLGIMSKVTVIVIAAIVPAIINSYSGIKQMNPVHKWVAQTFGASNGQILRTIAIPTAGPMIFAGIRVSLNASWVTLVAAELVASTKGLGYMIQMGRMVGRIDLVFMGVLVIGGFGALFSALLGMAEKKIVKGGR</sequence>
<keyword evidence="5 7" id="KW-1133">Transmembrane helix</keyword>
<keyword evidence="2 7" id="KW-0813">Transport</keyword>